<protein>
    <submittedName>
        <fullName evidence="1">Uncharacterized protein</fullName>
    </submittedName>
</protein>
<reference evidence="2" key="1">
    <citation type="journal article" date="2013" name="Science">
        <title>The Amborella genome and the evolution of flowering plants.</title>
        <authorList>
            <consortium name="Amborella Genome Project"/>
        </authorList>
    </citation>
    <scope>NUCLEOTIDE SEQUENCE [LARGE SCALE GENOMIC DNA]</scope>
</reference>
<dbReference type="EMBL" id="KI393908">
    <property type="protein sequence ID" value="ERN06352.1"/>
    <property type="molecule type" value="Genomic_DNA"/>
</dbReference>
<keyword evidence="2" id="KW-1185">Reference proteome</keyword>
<accession>W1P8Z9</accession>
<dbReference type="HOGENOM" id="CLU_2281192_0_0_1"/>
<name>W1P8Z9_AMBTC</name>
<sequence>MDTHVEGAGRVRAAPALAIARPLYLKSRSEPGPALTRPSPNQVEEVLDLAWPGPTIAAVPYLRAIVARSGAICSPYPNFTLPSKATCPIATSKSGNHGGPDI</sequence>
<evidence type="ECO:0000313" key="2">
    <source>
        <dbReference type="Proteomes" id="UP000017836"/>
    </source>
</evidence>
<evidence type="ECO:0000313" key="1">
    <source>
        <dbReference type="EMBL" id="ERN06352.1"/>
    </source>
</evidence>
<organism evidence="1 2">
    <name type="scientific">Amborella trichopoda</name>
    <dbReference type="NCBI Taxonomy" id="13333"/>
    <lineage>
        <taxon>Eukaryota</taxon>
        <taxon>Viridiplantae</taxon>
        <taxon>Streptophyta</taxon>
        <taxon>Embryophyta</taxon>
        <taxon>Tracheophyta</taxon>
        <taxon>Spermatophyta</taxon>
        <taxon>Magnoliopsida</taxon>
        <taxon>Amborellales</taxon>
        <taxon>Amborellaceae</taxon>
        <taxon>Amborella</taxon>
    </lineage>
</organism>
<gene>
    <name evidence="1" type="ORF">AMTR_s00016p00243420</name>
</gene>
<dbReference type="Gramene" id="ERN06352">
    <property type="protein sequence ID" value="ERN06352"/>
    <property type="gene ID" value="AMTR_s00016p00243420"/>
</dbReference>
<proteinExistence type="predicted"/>
<dbReference type="AlphaFoldDB" id="W1P8Z9"/>
<dbReference type="Proteomes" id="UP000017836">
    <property type="component" value="Unassembled WGS sequence"/>
</dbReference>